<keyword evidence="9" id="KW-0812">Transmembrane</keyword>
<gene>
    <name evidence="11" type="primary">DEFI_1</name>
    <name evidence="11" type="ORF">c0_g1_i1</name>
</gene>
<sequence length="120" mass="12884">ADFNSATVDYTHLSKLSNTNKAFQIFNMKTIVLFSGLICAFCLFQAICAAPAGVDVGETEEAQLSGFGEQPLSELIRQKRATCDLLSGFGIKHSACAAHCLLRGNRGGYCNGRGVCECRN</sequence>
<keyword evidence="4" id="KW-0399">Innate immunity</keyword>
<dbReference type="Pfam" id="PF01097">
    <property type="entry name" value="Defensin_2"/>
    <property type="match status" value="1"/>
</dbReference>
<keyword evidence="5" id="KW-0391">Immunity</keyword>
<dbReference type="OrthoDB" id="10038290at2759"/>
<dbReference type="GO" id="GO:0045087">
    <property type="term" value="P:innate immune response"/>
    <property type="evidence" value="ECO:0007669"/>
    <property type="project" value="UniProtKB-KW"/>
</dbReference>
<evidence type="ECO:0000313" key="11">
    <source>
        <dbReference type="EMBL" id="JAI39478.1"/>
    </source>
</evidence>
<evidence type="ECO:0000256" key="2">
    <source>
        <dbReference type="ARBA" id="ARBA00022525"/>
    </source>
</evidence>
<dbReference type="GO" id="GO:0006959">
    <property type="term" value="P:humoral immune response"/>
    <property type="evidence" value="ECO:0007669"/>
    <property type="project" value="TreeGrafter"/>
</dbReference>
<evidence type="ECO:0000256" key="7">
    <source>
        <dbReference type="ARBA" id="ARBA00023022"/>
    </source>
</evidence>
<organism evidence="11">
    <name type="scientific">Bactrocera latifrons</name>
    <name type="common">Malaysian fruit fly</name>
    <name type="synonym">Chaetodacus latifrons</name>
    <dbReference type="NCBI Taxonomy" id="174628"/>
    <lineage>
        <taxon>Eukaryota</taxon>
        <taxon>Metazoa</taxon>
        <taxon>Ecdysozoa</taxon>
        <taxon>Arthropoda</taxon>
        <taxon>Hexapoda</taxon>
        <taxon>Insecta</taxon>
        <taxon>Pterygota</taxon>
        <taxon>Neoptera</taxon>
        <taxon>Endopterygota</taxon>
        <taxon>Diptera</taxon>
        <taxon>Brachycera</taxon>
        <taxon>Muscomorpha</taxon>
        <taxon>Tephritoidea</taxon>
        <taxon>Tephritidae</taxon>
        <taxon>Bactrocera</taxon>
        <taxon>Bactrocera</taxon>
    </lineage>
</organism>
<dbReference type="GO" id="GO:0005615">
    <property type="term" value="C:extracellular space"/>
    <property type="evidence" value="ECO:0007669"/>
    <property type="project" value="TreeGrafter"/>
</dbReference>
<dbReference type="PANTHER" id="PTHR13645:SF0">
    <property type="entry name" value="DEFENSIN"/>
    <property type="match status" value="1"/>
</dbReference>
<reference evidence="11" key="1">
    <citation type="submission" date="2015-06" db="EMBL/GenBank/DDBJ databases">
        <authorList>
            <person name="Hoefler B.C."/>
            <person name="Straight P.D."/>
        </authorList>
    </citation>
    <scope>NUCLEOTIDE SEQUENCE</scope>
</reference>
<dbReference type="AlphaFoldDB" id="A0A0K8VKU3"/>
<evidence type="ECO:0000256" key="5">
    <source>
        <dbReference type="ARBA" id="ARBA00022859"/>
    </source>
</evidence>
<feature type="transmembrane region" description="Helical" evidence="9">
    <location>
        <begin position="31"/>
        <end position="54"/>
    </location>
</feature>
<dbReference type="CDD" id="cd21806">
    <property type="entry name" value="DEFL_defensin-like"/>
    <property type="match status" value="1"/>
</dbReference>
<evidence type="ECO:0000259" key="10">
    <source>
        <dbReference type="PROSITE" id="PS51378"/>
    </source>
</evidence>
<evidence type="ECO:0000256" key="3">
    <source>
        <dbReference type="ARBA" id="ARBA00022529"/>
    </source>
</evidence>
<dbReference type="FunFam" id="3.30.30.10:FF:000005">
    <property type="entry name" value="Defensin"/>
    <property type="match status" value="1"/>
</dbReference>
<keyword evidence="9" id="KW-0472">Membrane</keyword>
<protein>
    <submittedName>
        <fullName evidence="11">Phormicin</fullName>
    </submittedName>
</protein>
<proteinExistence type="predicted"/>
<keyword evidence="9" id="KW-1133">Transmembrane helix</keyword>
<feature type="domain" description="Invertebrate defensins family profile" evidence="10">
    <location>
        <begin position="80"/>
        <end position="120"/>
    </location>
</feature>
<keyword evidence="3" id="KW-0929">Antimicrobial</keyword>
<comment type="subcellular location">
    <subcellularLocation>
        <location evidence="1">Secreted</location>
    </subcellularLocation>
</comment>
<dbReference type="InterPro" id="IPR036574">
    <property type="entry name" value="Scorpion_toxin-like_sf"/>
</dbReference>
<keyword evidence="6" id="KW-0211">Defensin</keyword>
<feature type="non-terminal residue" evidence="11">
    <location>
        <position position="1"/>
    </location>
</feature>
<evidence type="ECO:0000256" key="1">
    <source>
        <dbReference type="ARBA" id="ARBA00004613"/>
    </source>
</evidence>
<dbReference type="SUPFAM" id="SSF57095">
    <property type="entry name" value="Scorpion toxin-like"/>
    <property type="match status" value="1"/>
</dbReference>
<dbReference type="PROSITE" id="PS51378">
    <property type="entry name" value="INVERT_DEFENSINS"/>
    <property type="match status" value="1"/>
</dbReference>
<accession>A0A0K8VKU3</accession>
<evidence type="ECO:0000256" key="9">
    <source>
        <dbReference type="SAM" id="Phobius"/>
    </source>
</evidence>
<keyword evidence="7" id="KW-0044">Antibiotic</keyword>
<name>A0A0K8VKU3_BACLA</name>
<dbReference type="PANTHER" id="PTHR13645">
    <property type="entry name" value="DEFENSIN"/>
    <property type="match status" value="1"/>
</dbReference>
<keyword evidence="8" id="KW-1015">Disulfide bond</keyword>
<evidence type="ECO:0000256" key="6">
    <source>
        <dbReference type="ARBA" id="ARBA00022940"/>
    </source>
</evidence>
<dbReference type="InterPro" id="IPR001542">
    <property type="entry name" value="Defensin_invertebrate/fungal"/>
</dbReference>
<evidence type="ECO:0000256" key="8">
    <source>
        <dbReference type="ARBA" id="ARBA00023157"/>
    </source>
</evidence>
<dbReference type="EMBL" id="GDHF01012836">
    <property type="protein sequence ID" value="JAI39478.1"/>
    <property type="molecule type" value="Transcribed_RNA"/>
</dbReference>
<dbReference type="GO" id="GO:0050830">
    <property type="term" value="P:defense response to Gram-positive bacterium"/>
    <property type="evidence" value="ECO:0007669"/>
    <property type="project" value="UniProtKB-ARBA"/>
</dbReference>
<evidence type="ECO:0000256" key="4">
    <source>
        <dbReference type="ARBA" id="ARBA00022588"/>
    </source>
</evidence>
<dbReference type="Gene3D" id="3.30.30.10">
    <property type="entry name" value="Knottin, scorpion toxin-like"/>
    <property type="match status" value="1"/>
</dbReference>
<keyword evidence="2" id="KW-0964">Secreted</keyword>